<reference evidence="7 8" key="1">
    <citation type="submission" date="2019-07" db="EMBL/GenBank/DDBJ databases">
        <title>Draft genome assembly of a fouling barnacle, Amphibalanus amphitrite (Darwin, 1854): The first reference genome for Thecostraca.</title>
        <authorList>
            <person name="Kim W."/>
        </authorList>
    </citation>
    <scope>NUCLEOTIDE SEQUENCE [LARGE SCALE GENOMIC DNA]</scope>
    <source>
        <strain evidence="7">SNU_AA5</strain>
        <tissue evidence="7">Soma without cirri and trophi</tissue>
    </source>
</reference>
<gene>
    <name evidence="7" type="primary">Gcn1</name>
    <name evidence="7" type="ORF">FJT64_022393</name>
</gene>
<feature type="repeat" description="HEAT" evidence="4">
    <location>
        <begin position="2018"/>
        <end position="2055"/>
    </location>
</feature>
<organism evidence="7 8">
    <name type="scientific">Amphibalanus amphitrite</name>
    <name type="common">Striped barnacle</name>
    <name type="synonym">Balanus amphitrite</name>
    <dbReference type="NCBI Taxonomy" id="1232801"/>
    <lineage>
        <taxon>Eukaryota</taxon>
        <taxon>Metazoa</taxon>
        <taxon>Ecdysozoa</taxon>
        <taxon>Arthropoda</taxon>
        <taxon>Crustacea</taxon>
        <taxon>Multicrustacea</taxon>
        <taxon>Cirripedia</taxon>
        <taxon>Thoracica</taxon>
        <taxon>Thoracicalcarea</taxon>
        <taxon>Balanomorpha</taxon>
        <taxon>Balanoidea</taxon>
        <taxon>Balanidae</taxon>
        <taxon>Amphibalaninae</taxon>
        <taxon>Amphibalanus</taxon>
    </lineage>
</organism>
<dbReference type="Pfam" id="PF13513">
    <property type="entry name" value="HEAT_EZ"/>
    <property type="match status" value="1"/>
</dbReference>
<accession>A0A6A4WJ07</accession>
<dbReference type="SUPFAM" id="SSF48371">
    <property type="entry name" value="ARM repeat"/>
    <property type="match status" value="6"/>
</dbReference>
<dbReference type="EMBL" id="VIIS01000693">
    <property type="protein sequence ID" value="KAF0306083.1"/>
    <property type="molecule type" value="Genomic_DNA"/>
</dbReference>
<feature type="repeat" description="HEAT" evidence="4">
    <location>
        <begin position="1551"/>
        <end position="1588"/>
    </location>
</feature>
<dbReference type="GO" id="GO:0019887">
    <property type="term" value="F:protein kinase regulator activity"/>
    <property type="evidence" value="ECO:0007669"/>
    <property type="project" value="TreeGrafter"/>
</dbReference>
<dbReference type="GO" id="GO:0005829">
    <property type="term" value="C:cytosol"/>
    <property type="evidence" value="ECO:0007669"/>
    <property type="project" value="TreeGrafter"/>
</dbReference>
<dbReference type="InterPro" id="IPR021133">
    <property type="entry name" value="HEAT_type_2"/>
</dbReference>
<evidence type="ECO:0000256" key="1">
    <source>
        <dbReference type="ARBA" id="ARBA00007366"/>
    </source>
</evidence>
<dbReference type="OrthoDB" id="5148094at2759"/>
<dbReference type="Gene3D" id="1.25.10.10">
    <property type="entry name" value="Leucine-rich Repeat Variant"/>
    <property type="match status" value="7"/>
</dbReference>
<dbReference type="InterPro" id="IPR057546">
    <property type="entry name" value="HEAT_GCN1"/>
</dbReference>
<feature type="coiled-coil region" evidence="5">
    <location>
        <begin position="2584"/>
        <end position="2611"/>
    </location>
</feature>
<keyword evidence="7" id="KW-0418">Kinase</keyword>
<dbReference type="GO" id="GO:0016301">
    <property type="term" value="F:kinase activity"/>
    <property type="evidence" value="ECO:0007669"/>
    <property type="project" value="UniProtKB-KW"/>
</dbReference>
<keyword evidence="3" id="KW-0677">Repeat</keyword>
<dbReference type="Pfam" id="PF24993">
    <property type="entry name" value="GNC1_N"/>
    <property type="match status" value="1"/>
</dbReference>
<dbReference type="FunFam" id="1.25.10.10:FF:000090">
    <property type="entry name" value="eIF-2-alpha kinase activator GCN1"/>
    <property type="match status" value="1"/>
</dbReference>
<dbReference type="InterPro" id="IPR011989">
    <property type="entry name" value="ARM-like"/>
</dbReference>
<proteinExistence type="inferred from homology"/>
<evidence type="ECO:0000313" key="8">
    <source>
        <dbReference type="Proteomes" id="UP000440578"/>
    </source>
</evidence>
<dbReference type="GO" id="GO:0000226">
    <property type="term" value="P:microtubule cytoskeleton organization"/>
    <property type="evidence" value="ECO:0007669"/>
    <property type="project" value="UniProtKB-ARBA"/>
</dbReference>
<dbReference type="FunFam" id="1.25.10.10:FF:000162">
    <property type="entry name" value="GCN1, eIF2 alpha kinase activator homolog"/>
    <property type="match status" value="1"/>
</dbReference>
<evidence type="ECO:0000256" key="3">
    <source>
        <dbReference type="ARBA" id="ARBA00022737"/>
    </source>
</evidence>
<dbReference type="GO" id="GO:0034198">
    <property type="term" value="P:cellular response to amino acid starvation"/>
    <property type="evidence" value="ECO:0007669"/>
    <property type="project" value="TreeGrafter"/>
</dbReference>
<evidence type="ECO:0000256" key="2">
    <source>
        <dbReference type="ARBA" id="ARBA00022553"/>
    </source>
</evidence>
<keyword evidence="5" id="KW-0175">Coiled coil</keyword>
<sequence length="2665" mass="288120">MEEIKALLKEIPGRIGSASLKERKHVFEQLEKAIKTAELPEPAVRGICKLLGSTLHRYHDHKSRALVAGAVRQLATTHGAAAGKHLPPVLAELARPCSVAHASKTLAGTHLAAFSWCCTLLELSFAAPTAEQREEFAALAGAQARLLASVVASEKSALVSRAHRMFCQALRSDAQTASYVEFLSRSDVSLPDLVLGAHLSRCLTERKQTEQIAQVKKPLLAGLVRLVVGGKSRAPPAALLYCGHALRHVSHAEFSGELLPALGRALLRSPELAVGHTGSILAGLSIDLSQYAEELAKPLSTQAHSKDERTREEAVGALEALAARCSDASAVEKLLARLVAVLDGADGKLTVADQKIAVLKAVGGVSQCCVAGSSTQSLVSSAAAALLRVFEQEAHEGTVVMALAQLRRWCAKITGQPPQQLADWFQTCLGQKSATSAVRLGQLLCMETTYRGAALPGLQRLAEPLNKTVERAAANSTQLPMVSEGVVAALLLSRMTDVDPSVNLDSVFNLVLDEKRTLFNEKFVNTASDDAVVCLCQLCERLLLTHAERLGRAPGADGPVARGLVLALCRPTAASVRSAAAGSARRLSAALGGAQLSALLLDQCQDYISAANVQVRLPSGTHQDYISAANVQRSSADREPTDLTSDLVAYCLASVCSDKAVQPAEAEMLALRLLQPAHHPALAADHPGLWCRIVTKMGLEPAEFIRHRQTNLVKLFTDDYQPTPTWEAAFSTLTTLAGDVLLPDVSQFVLSRLRDERLMAVTLEEFNIYRTPEGTLYDTSVKDSAKEVQSGNIARESKLYSYKEQMEEIALRKELEAKRAREGRAGPEKLTPKQKEAVAQQLEKESKIRSRVAEVDSQFSVAASLLRGSVGGDPAALQQQYTELVPALLASLQSALAAPVTSQLWLRLTRLAFAKEDHVLAETVARVTLRLCAPQCATDAGWEAERPASAVYRRVVLALYDRCSAGDGSPLSAPAFIVCFPLLRHVLETDTENEDVMIKGLKLVEMHAQLRGDGDLLDPSLLPREALDRLVLRIIAVHGRRLASEVTPPPPLSVTTAAVTTAGTASGRVQQKACGALLELAAAAAGEEGCAVAGRAEVQVLLDALRSPVDSVRDAALRSLDVLADVLDCLEGSDLSAVLAERVFLARFDVSEEIKSAGDLLWERLSLSEGPWMIAPLLEDVVYPEECVQRAAASALASLVDGHRDQTAPVLDRLLALYEDKLQMTPPVLDQFGRVVEESLDIWQPRVGVALALKAIGPFCTDDLIAKIMSFFVPTGLGDRAADVRNGMLSAALTCVEANGKEAATSLLPVFDEFLDSAPATQNYDSVRQSVVILMGSLAKHLSKTDPKVKPIVTKLIQALDTPSEQVQTSVASCLPALVPAIKEDAPAMVRQMLGRLLESDKFSQRRGAAYGIAGLVKGLGILALKQLEIMTVLINAIQDKKDCKKREGALFAFTMLCNMLGRLFEPYIVHVLPHLLLCYGDSNSYVREATDETARAVMSNLSAHGVKLVLPSLLAALEEDSWRTKAGSVELLGSMAFCAPKQLSSCLPSIVPQLIEVLGDSHQRVQRAGAQALKQIGSVIRNPEIQAIVPTLLSALQDPANRTSLALTILIDTKFVHVIDAPSLALIMPVVQRAFQDRSTEVRKMAAQIIGNMYSLTDQKDLAPYLPGIIPGLKSSLLDPVPEVRSKSARALGAMVRGIGESSFEDLLPWLMQTLTSEQSSVDRSGAAQGLSEVVGGLGVQKLHKLMPDIIATASRTDIAPHVKDGYIMMFIYMPMVFQEEFTPYIGQIIPAILKALSDETEFVRDTALKAGQRIVHTYAASAIQLLLPELETGMFDDNWRIRHSSIKLLGDLLYQISGVSGKMSTETAGDDDNFGTEQSQQSIIKILGPERRNRVLSGLYMGRSDVALMVRQNSLHVWKIVVPNTPRTLREILPTLFTLLLGHLASTSHDKRQVAARTLGDLVRKLGERVLPEIIPILERGLESEEADQRQGVCIGLSEIMSSTSKDMVLAFVDSLVPTVRKALSDPLPEVRAAAAQTFDSLHNTVGTRALDEILPPLMEQLSQPDQAEYVLDGLRQVMTIKSRVVLPYLVPQLVAPPVNTKALSILASVAGDALTRHLNRILPALMSAMGDAEPGEAAAEQAGYCQSVILSVTEPAGVRVVIDELLEATRAGSTPRRRAAAALLASFCGQTRAEYEQHVSQLLRGLTHLFIDEDDKLLQSAWEGLSAVIKRLELDDEHSYYIPDVRQAVRFAASDLKGRDLMPGFCLAKGITPILPIFREAVLNGAPELKESAALGLAEIIRLTSAAALRTSVVHITGPLIRILGDRFAWNVKVAVLECLALLLEKVGLMLKPFLPQLQTTFLKALSDPHKQVRLRAATALGRLIPIHTRVDPLFTELHTSIRTAEDTGVRDTTLQALRNLVGPAGDKMSDAVRSPVLTTLLELLSHPEESTRLAAAGCLGTLCRWLPADELHVAYRDTMLDDDAMLDWTVRHGRSAALYVALKSAPDQVLTEDWEKKTARVIVNYMQVRTEDTITDYNCLSDRPPLVMNGLRAAGYMLRHQLAAGRAAGSPLATPLVRAINNNSNEVKQLSAQVKQLSAQVVELLAVSREQPLPAELARLVIPMLVNGTKEKNTVVRTCAESALVAVLRLKEGEATQEVST</sequence>
<dbReference type="InterPro" id="IPR056810">
    <property type="entry name" value="GNC1-like_N"/>
</dbReference>
<feature type="repeat" description="HEAT" evidence="4">
    <location>
        <begin position="1628"/>
        <end position="1666"/>
    </location>
</feature>
<comment type="caution">
    <text evidence="7">The sequence shown here is derived from an EMBL/GenBank/DDBJ whole genome shotgun (WGS) entry which is preliminary data.</text>
</comment>
<dbReference type="Pfam" id="PF24987">
    <property type="entry name" value="HEAT_EF3_N"/>
    <property type="match status" value="2"/>
</dbReference>
<dbReference type="Pfam" id="PF25801">
    <property type="entry name" value="HEAT_GCN1_C_2"/>
    <property type="match status" value="1"/>
</dbReference>
<dbReference type="Pfam" id="PF24984">
    <property type="entry name" value="HEAT_EF3_GNC1"/>
    <property type="match status" value="1"/>
</dbReference>
<comment type="similarity">
    <text evidence="1">Belongs to the GCN1 family.</text>
</comment>
<dbReference type="PROSITE" id="PS50077">
    <property type="entry name" value="HEAT_REPEAT"/>
    <property type="match status" value="5"/>
</dbReference>
<feature type="domain" description="TOG" evidence="6">
    <location>
        <begin position="1377"/>
        <end position="1610"/>
    </location>
</feature>
<name>A0A6A4WJ07_AMPAM</name>
<evidence type="ECO:0000256" key="4">
    <source>
        <dbReference type="PROSITE-ProRule" id="PRU00103"/>
    </source>
</evidence>
<dbReference type="Pfam" id="PF23271">
    <property type="entry name" value="HEAT_GCN1"/>
    <property type="match status" value="1"/>
</dbReference>
<evidence type="ECO:0000256" key="5">
    <source>
        <dbReference type="SAM" id="Coils"/>
    </source>
</evidence>
<dbReference type="InterPro" id="IPR016024">
    <property type="entry name" value="ARM-type_fold"/>
</dbReference>
<dbReference type="PANTHER" id="PTHR23346">
    <property type="entry name" value="TRANSLATIONAL ACTIVATOR GCN1-RELATED"/>
    <property type="match status" value="1"/>
</dbReference>
<evidence type="ECO:0000259" key="6">
    <source>
        <dbReference type="SMART" id="SM01349"/>
    </source>
</evidence>
<feature type="repeat" description="HEAT" evidence="4">
    <location>
        <begin position="1790"/>
        <end position="1826"/>
    </location>
</feature>
<dbReference type="PANTHER" id="PTHR23346:SF7">
    <property type="entry name" value="STALLED RIBOSOME SENSOR GCN1"/>
    <property type="match status" value="1"/>
</dbReference>
<dbReference type="FunFam" id="1.25.10.10:FF:000096">
    <property type="entry name" value="eIF-2-alpha kinase activator gcn1"/>
    <property type="match status" value="1"/>
</dbReference>
<evidence type="ECO:0000313" key="7">
    <source>
        <dbReference type="EMBL" id="KAF0306083.1"/>
    </source>
</evidence>
<feature type="repeat" description="HEAT" evidence="4">
    <location>
        <begin position="1670"/>
        <end position="1708"/>
    </location>
</feature>
<keyword evidence="7" id="KW-0808">Transferase</keyword>
<dbReference type="SMART" id="SM01349">
    <property type="entry name" value="TOG"/>
    <property type="match status" value="1"/>
</dbReference>
<protein>
    <submittedName>
        <fullName evidence="7">eIF-2-alpha kinase activator GCN1</fullName>
    </submittedName>
</protein>
<dbReference type="GO" id="GO:0006417">
    <property type="term" value="P:regulation of translation"/>
    <property type="evidence" value="ECO:0007669"/>
    <property type="project" value="TreeGrafter"/>
</dbReference>
<dbReference type="InterPro" id="IPR034085">
    <property type="entry name" value="TOG"/>
</dbReference>
<dbReference type="Proteomes" id="UP000440578">
    <property type="component" value="Unassembled WGS sequence"/>
</dbReference>
<keyword evidence="8" id="KW-1185">Reference proteome</keyword>
<keyword evidence="2" id="KW-0597">Phosphoprotein</keyword>